<sequence length="51" mass="6000">MIWMLSMSKRSCSRAFHPNRTLWPLTARSTIGRSGERNQQWCSISWAEDKT</sequence>
<reference evidence="1" key="1">
    <citation type="submission" date="2014-09" db="EMBL/GenBank/DDBJ databases">
        <authorList>
            <person name="Magalhaes I.L.F."/>
            <person name="Oliveira U."/>
            <person name="Santos F.R."/>
            <person name="Vidigal T.H.D.A."/>
            <person name="Brescovit A.D."/>
            <person name="Santos A.J."/>
        </authorList>
    </citation>
    <scope>NUCLEOTIDE SEQUENCE</scope>
    <source>
        <tissue evidence="1">Shoot tissue taken approximately 20 cm above the soil surface</tissue>
    </source>
</reference>
<dbReference type="EMBL" id="GBRH01246076">
    <property type="protein sequence ID" value="JAD51819.1"/>
    <property type="molecule type" value="Transcribed_RNA"/>
</dbReference>
<evidence type="ECO:0000313" key="1">
    <source>
        <dbReference type="EMBL" id="JAD51819.1"/>
    </source>
</evidence>
<proteinExistence type="predicted"/>
<accession>A0A0A9AJE2</accession>
<organism evidence="1">
    <name type="scientific">Arundo donax</name>
    <name type="common">Giant reed</name>
    <name type="synonym">Donax arundinaceus</name>
    <dbReference type="NCBI Taxonomy" id="35708"/>
    <lineage>
        <taxon>Eukaryota</taxon>
        <taxon>Viridiplantae</taxon>
        <taxon>Streptophyta</taxon>
        <taxon>Embryophyta</taxon>
        <taxon>Tracheophyta</taxon>
        <taxon>Spermatophyta</taxon>
        <taxon>Magnoliopsida</taxon>
        <taxon>Liliopsida</taxon>
        <taxon>Poales</taxon>
        <taxon>Poaceae</taxon>
        <taxon>PACMAD clade</taxon>
        <taxon>Arundinoideae</taxon>
        <taxon>Arundineae</taxon>
        <taxon>Arundo</taxon>
    </lineage>
</organism>
<reference evidence="1" key="2">
    <citation type="journal article" date="2015" name="Data Brief">
        <title>Shoot transcriptome of the giant reed, Arundo donax.</title>
        <authorList>
            <person name="Barrero R.A."/>
            <person name="Guerrero F.D."/>
            <person name="Moolhuijzen P."/>
            <person name="Goolsby J.A."/>
            <person name="Tidwell J."/>
            <person name="Bellgard S.E."/>
            <person name="Bellgard M.I."/>
        </authorList>
    </citation>
    <scope>NUCLEOTIDE SEQUENCE</scope>
    <source>
        <tissue evidence="1">Shoot tissue taken approximately 20 cm above the soil surface</tissue>
    </source>
</reference>
<name>A0A0A9AJE2_ARUDO</name>
<protein>
    <submittedName>
        <fullName evidence="1">Uncharacterized protein</fullName>
    </submittedName>
</protein>
<dbReference type="AlphaFoldDB" id="A0A0A9AJE2"/>